<dbReference type="PANTHER" id="PTHR45903">
    <property type="entry name" value="GLUTAMATE-RICH WD REPEAT-CONTAINING PROTEIN 1"/>
    <property type="match status" value="1"/>
</dbReference>
<dbReference type="PANTHER" id="PTHR45903:SF1">
    <property type="entry name" value="GLUTAMATE-RICH WD REPEAT-CONTAINING PROTEIN 1"/>
    <property type="match status" value="1"/>
</dbReference>
<sequence length="222" mass="24705">MPGRSRALEEDEELVMDKAAYRLYYQLHVEAPCLSFDILLDCLGENRAVEVDGDPVTAYMVSGTQTAHKKPNNLIVMKLSNMKPMTKKETTEKEDNEDSSDSDSDSEDLDSQPELESAKIPHNGTINRVRAHQFNGVYLTATWSELGEVHIWDLSRSLSAVNDSAIMSEYVRTREAPSPLFTFKGHQTEGYALAWSPLAKAQGYLASGDVAGAIHIWQPRVS</sequence>
<dbReference type="GO" id="GO:0042254">
    <property type="term" value="P:ribosome biogenesis"/>
    <property type="evidence" value="ECO:0007669"/>
    <property type="project" value="TreeGrafter"/>
</dbReference>
<dbReference type="Proteomes" id="UP000281553">
    <property type="component" value="Unassembled WGS sequence"/>
</dbReference>
<dbReference type="SMART" id="SM00320">
    <property type="entry name" value="WD40"/>
    <property type="match status" value="2"/>
</dbReference>
<evidence type="ECO:0000313" key="5">
    <source>
        <dbReference type="EMBL" id="VDK38141.1"/>
    </source>
</evidence>
<evidence type="ECO:0000313" key="6">
    <source>
        <dbReference type="Proteomes" id="UP000281553"/>
    </source>
</evidence>
<dbReference type="InterPro" id="IPR051972">
    <property type="entry name" value="Glutamate-rich_WD_repeat"/>
</dbReference>
<feature type="domain" description="Histone-binding protein RBBP4-like N-terminal" evidence="4">
    <location>
        <begin position="11"/>
        <end position="83"/>
    </location>
</feature>
<reference evidence="5 6" key="1">
    <citation type="submission" date="2018-11" db="EMBL/GenBank/DDBJ databases">
        <authorList>
            <consortium name="Pathogen Informatics"/>
        </authorList>
    </citation>
    <scope>NUCLEOTIDE SEQUENCE [LARGE SCALE GENOMIC DNA]</scope>
</reference>
<evidence type="ECO:0000256" key="3">
    <source>
        <dbReference type="SAM" id="MobiDB-lite"/>
    </source>
</evidence>
<feature type="region of interest" description="Disordered" evidence="3">
    <location>
        <begin position="78"/>
        <end position="122"/>
    </location>
</feature>
<name>A0A3P6R2G3_DIBLA</name>
<evidence type="ECO:0000256" key="2">
    <source>
        <dbReference type="ARBA" id="ARBA00022737"/>
    </source>
</evidence>
<dbReference type="AlphaFoldDB" id="A0A3P6R2G3"/>
<dbReference type="InterPro" id="IPR015943">
    <property type="entry name" value="WD40/YVTN_repeat-like_dom_sf"/>
</dbReference>
<evidence type="ECO:0000256" key="1">
    <source>
        <dbReference type="ARBA" id="ARBA00022574"/>
    </source>
</evidence>
<protein>
    <recommendedName>
        <fullName evidence="4">Histone-binding protein RBBP4-like N-terminal domain-containing protein</fullName>
    </recommendedName>
</protein>
<dbReference type="Pfam" id="PF12265">
    <property type="entry name" value="CAF1C_H4-bd"/>
    <property type="match status" value="1"/>
</dbReference>
<proteinExistence type="predicted"/>
<evidence type="ECO:0000259" key="4">
    <source>
        <dbReference type="Pfam" id="PF12265"/>
    </source>
</evidence>
<dbReference type="InterPro" id="IPR022052">
    <property type="entry name" value="Histone-bd_RBBP4-like_N"/>
</dbReference>
<keyword evidence="1" id="KW-0853">WD repeat</keyword>
<dbReference type="InterPro" id="IPR001680">
    <property type="entry name" value="WD40_rpt"/>
</dbReference>
<dbReference type="Gene3D" id="2.130.10.10">
    <property type="entry name" value="YVTN repeat-like/Quinoprotein amine dehydrogenase"/>
    <property type="match status" value="1"/>
</dbReference>
<dbReference type="GO" id="GO:0005730">
    <property type="term" value="C:nucleolus"/>
    <property type="evidence" value="ECO:0007669"/>
    <property type="project" value="TreeGrafter"/>
</dbReference>
<dbReference type="InterPro" id="IPR036322">
    <property type="entry name" value="WD40_repeat_dom_sf"/>
</dbReference>
<dbReference type="OrthoDB" id="2161379at2759"/>
<dbReference type="SUPFAM" id="SSF50978">
    <property type="entry name" value="WD40 repeat-like"/>
    <property type="match status" value="1"/>
</dbReference>
<dbReference type="EMBL" id="UYRU01004950">
    <property type="protein sequence ID" value="VDK38141.1"/>
    <property type="molecule type" value="Genomic_DNA"/>
</dbReference>
<keyword evidence="2" id="KW-0677">Repeat</keyword>
<accession>A0A3P6R2G3</accession>
<keyword evidence="6" id="KW-1185">Reference proteome</keyword>
<feature type="compositionally biased region" description="Acidic residues" evidence="3">
    <location>
        <begin position="94"/>
        <end position="113"/>
    </location>
</feature>
<organism evidence="5 6">
    <name type="scientific">Dibothriocephalus latus</name>
    <name type="common">Fish tapeworm</name>
    <name type="synonym">Diphyllobothrium latum</name>
    <dbReference type="NCBI Taxonomy" id="60516"/>
    <lineage>
        <taxon>Eukaryota</taxon>
        <taxon>Metazoa</taxon>
        <taxon>Spiralia</taxon>
        <taxon>Lophotrochozoa</taxon>
        <taxon>Platyhelminthes</taxon>
        <taxon>Cestoda</taxon>
        <taxon>Eucestoda</taxon>
        <taxon>Diphyllobothriidea</taxon>
        <taxon>Diphyllobothriidae</taxon>
        <taxon>Dibothriocephalus</taxon>
    </lineage>
</organism>
<gene>
    <name evidence="5" type="ORF">DILT_LOCUS923</name>
</gene>